<comment type="subunit">
    <text evidence="13">Homodimer. Interacts with HOOK1. Interacts with HOOK2. Interacts with HOOK3.</text>
</comment>
<organism evidence="15 16">
    <name type="scientific">Oikopleura dioica</name>
    <name type="common">Tunicate</name>
    <dbReference type="NCBI Taxonomy" id="34765"/>
    <lineage>
        <taxon>Eukaryota</taxon>
        <taxon>Metazoa</taxon>
        <taxon>Chordata</taxon>
        <taxon>Tunicata</taxon>
        <taxon>Appendicularia</taxon>
        <taxon>Copelata</taxon>
        <taxon>Oikopleuridae</taxon>
        <taxon>Oikopleura</taxon>
    </lineage>
</organism>
<dbReference type="AlphaFoldDB" id="E4XC14"/>
<evidence type="ECO:0000313" key="16">
    <source>
        <dbReference type="Proteomes" id="UP000001307"/>
    </source>
</evidence>
<keyword evidence="12" id="KW-0966">Cell projection</keyword>
<feature type="compositionally biased region" description="Polar residues" evidence="14">
    <location>
        <begin position="115"/>
        <end position="131"/>
    </location>
</feature>
<accession>E4XC14</accession>
<dbReference type="InterPro" id="IPR026687">
    <property type="entry name" value="CCDC181"/>
</dbReference>
<evidence type="ECO:0000256" key="8">
    <source>
        <dbReference type="ARBA" id="ARBA00022846"/>
    </source>
</evidence>
<proteinExistence type="inferred from homology"/>
<keyword evidence="9" id="KW-0175">Coiled coil</keyword>
<feature type="compositionally biased region" description="Basic and acidic residues" evidence="14">
    <location>
        <begin position="264"/>
        <end position="288"/>
    </location>
</feature>
<keyword evidence="8" id="KW-0282">Flagellum</keyword>
<protein>
    <recommendedName>
        <fullName evidence="5">Coiled-coil domain-containing protein 181</fullName>
    </recommendedName>
</protein>
<keyword evidence="10" id="KW-0969">Cilium</keyword>
<evidence type="ECO:0000256" key="5">
    <source>
        <dbReference type="ARBA" id="ARBA00022306"/>
    </source>
</evidence>
<keyword evidence="16" id="KW-1185">Reference proteome</keyword>
<evidence type="ECO:0000256" key="10">
    <source>
        <dbReference type="ARBA" id="ARBA00023069"/>
    </source>
</evidence>
<reference evidence="15 16" key="1">
    <citation type="journal article" date="2010" name="Science">
        <title>Plasticity of animal genome architecture unmasked by rapid evolution of a pelagic tunicate.</title>
        <authorList>
            <person name="Denoeud F."/>
            <person name="Henriet S."/>
            <person name="Mungpakdee S."/>
            <person name="Aury J.M."/>
            <person name="Da Silva C."/>
            <person name="Brinkmann H."/>
            <person name="Mikhaleva J."/>
            <person name="Olsen L.C."/>
            <person name="Jubin C."/>
            <person name="Canestro C."/>
            <person name="Bouquet J.M."/>
            <person name="Danks G."/>
            <person name="Poulain J."/>
            <person name="Campsteijn C."/>
            <person name="Adamski M."/>
            <person name="Cross I."/>
            <person name="Yadetie F."/>
            <person name="Muffato M."/>
            <person name="Louis A."/>
            <person name="Butcher S."/>
            <person name="Tsagkogeorga G."/>
            <person name="Konrad A."/>
            <person name="Singh S."/>
            <person name="Jensen M.F."/>
            <person name="Cong E.H."/>
            <person name="Eikeseth-Otteraa H."/>
            <person name="Noel B."/>
            <person name="Anthouard V."/>
            <person name="Porcel B.M."/>
            <person name="Kachouri-Lafond R."/>
            <person name="Nishino A."/>
            <person name="Ugolini M."/>
            <person name="Chourrout P."/>
            <person name="Nishida H."/>
            <person name="Aasland R."/>
            <person name="Huzurbazar S."/>
            <person name="Westhof E."/>
            <person name="Delsuc F."/>
            <person name="Lehrach H."/>
            <person name="Reinhardt R."/>
            <person name="Weissenbach J."/>
            <person name="Roy S.W."/>
            <person name="Artiguenave F."/>
            <person name="Postlethwait J.H."/>
            <person name="Manak J.R."/>
            <person name="Thompson E.M."/>
            <person name="Jaillon O."/>
            <person name="Du Pasquier L."/>
            <person name="Boudinot P."/>
            <person name="Liberles D.A."/>
            <person name="Volff J.N."/>
            <person name="Philippe H."/>
            <person name="Lenhard B."/>
            <person name="Roest Crollius H."/>
            <person name="Wincker P."/>
            <person name="Chourrout D."/>
        </authorList>
    </citation>
    <scope>NUCLEOTIDE SEQUENCE [LARGE SCALE GENOMIC DNA]</scope>
</reference>
<keyword evidence="7" id="KW-0493">Microtubule</keyword>
<feature type="compositionally biased region" description="Pro residues" evidence="14">
    <location>
        <begin position="24"/>
        <end position="36"/>
    </location>
</feature>
<evidence type="ECO:0000256" key="4">
    <source>
        <dbReference type="ARBA" id="ARBA00005737"/>
    </source>
</evidence>
<comment type="function">
    <text evidence="1">Microtubule-binding protein that localizes to the microtubular manchette of elongating spermatids.</text>
</comment>
<feature type="compositionally biased region" description="Acidic residues" evidence="14">
    <location>
        <begin position="71"/>
        <end position="81"/>
    </location>
</feature>
<comment type="similarity">
    <text evidence="4">Belongs to the CCDC181 family.</text>
</comment>
<name>E4XC14_OIKDI</name>
<feature type="region of interest" description="Disordered" evidence="14">
    <location>
        <begin position="1"/>
        <end position="289"/>
    </location>
</feature>
<dbReference type="GO" id="GO:0031514">
    <property type="term" value="C:motile cilium"/>
    <property type="evidence" value="ECO:0007669"/>
    <property type="project" value="UniProtKB-SubCell"/>
</dbReference>
<comment type="subcellular location">
    <subcellularLocation>
        <location evidence="2">Cell projection</location>
        <location evidence="2">Cilium</location>
        <location evidence="2">Flagellum</location>
    </subcellularLocation>
    <subcellularLocation>
        <location evidence="3">Cytoplasm</location>
        <location evidence="3">Cytoskeleton</location>
    </subcellularLocation>
</comment>
<evidence type="ECO:0000256" key="9">
    <source>
        <dbReference type="ARBA" id="ARBA00023054"/>
    </source>
</evidence>
<dbReference type="InParanoid" id="E4XC14"/>
<keyword evidence="6" id="KW-0963">Cytoplasm</keyword>
<keyword evidence="11" id="KW-0206">Cytoskeleton</keyword>
<evidence type="ECO:0000256" key="11">
    <source>
        <dbReference type="ARBA" id="ARBA00023212"/>
    </source>
</evidence>
<dbReference type="GO" id="GO:0008017">
    <property type="term" value="F:microtubule binding"/>
    <property type="evidence" value="ECO:0007669"/>
    <property type="project" value="InterPro"/>
</dbReference>
<dbReference type="Proteomes" id="UP000001307">
    <property type="component" value="Unassembled WGS sequence"/>
</dbReference>
<evidence type="ECO:0000256" key="1">
    <source>
        <dbReference type="ARBA" id="ARBA00002213"/>
    </source>
</evidence>
<evidence type="ECO:0000256" key="12">
    <source>
        <dbReference type="ARBA" id="ARBA00023273"/>
    </source>
</evidence>
<dbReference type="GO" id="GO:0005874">
    <property type="term" value="C:microtubule"/>
    <property type="evidence" value="ECO:0007669"/>
    <property type="project" value="UniProtKB-KW"/>
</dbReference>
<feature type="compositionally biased region" description="Acidic residues" evidence="14">
    <location>
        <begin position="188"/>
        <end position="197"/>
    </location>
</feature>
<evidence type="ECO:0000256" key="14">
    <source>
        <dbReference type="SAM" id="MobiDB-lite"/>
    </source>
</evidence>
<feature type="compositionally biased region" description="Basic residues" evidence="14">
    <location>
        <begin position="224"/>
        <end position="235"/>
    </location>
</feature>
<sequence>MSRDSKSPSINFDTDSSDSDNEPDLPPAHTPSPLLAPTPTMAERLKRANEDLNSNPSPPNSRISRIGFREDMEDVLEFDDNESPHEQKKTPTRGISPLARETHITEQYPGEQIPTAESPTPKSPAAQKNSTPQPPPAKVSQEPEVEAPAKTASQPVTPSEEPEEIGTGGRFLTEVNGTFQMDFQVENVGEDELSEEESPIKSKRHDPIPEYKSPYGLTKEQKKLGRQRKLAQHRKLMAEEELKQVEQDDKHDEAEQSFNAWLKLKNEANKKQRKPKDDVNSSRMMKEELSEEERNEIWEEWKKQKAGENHRKRLLQHQQEIEKMEGLYVRSRQENNKAFRKWVKKKEKEERIQQEIHYRQVQAAKEELRTIKRNQKRNALLDAARVASILDYY</sequence>
<gene>
    <name evidence="15" type="ORF">GSOID_T00007666001</name>
</gene>
<dbReference type="OrthoDB" id="6288248at2759"/>
<evidence type="ECO:0000313" key="15">
    <source>
        <dbReference type="EMBL" id="CBY09139.1"/>
    </source>
</evidence>
<dbReference type="EMBL" id="FN653035">
    <property type="protein sequence ID" value="CBY09139.1"/>
    <property type="molecule type" value="Genomic_DNA"/>
</dbReference>
<dbReference type="PANTHER" id="PTHR14320">
    <property type="entry name" value="COILED-COIL DOMAIN-CONTAINING PROTEIN 181"/>
    <property type="match status" value="1"/>
</dbReference>
<evidence type="ECO:0000256" key="13">
    <source>
        <dbReference type="ARBA" id="ARBA00047162"/>
    </source>
</evidence>
<evidence type="ECO:0000256" key="7">
    <source>
        <dbReference type="ARBA" id="ARBA00022701"/>
    </source>
</evidence>
<evidence type="ECO:0000256" key="2">
    <source>
        <dbReference type="ARBA" id="ARBA00004230"/>
    </source>
</evidence>
<feature type="compositionally biased region" description="Basic and acidic residues" evidence="14">
    <location>
        <begin position="236"/>
        <end position="254"/>
    </location>
</feature>
<evidence type="ECO:0000256" key="3">
    <source>
        <dbReference type="ARBA" id="ARBA00004245"/>
    </source>
</evidence>
<dbReference type="PANTHER" id="PTHR14320:SF2">
    <property type="entry name" value="COILED-COIL DOMAIN-CONTAINING PROTEIN 181"/>
    <property type="match status" value="1"/>
</dbReference>
<evidence type="ECO:0000256" key="6">
    <source>
        <dbReference type="ARBA" id="ARBA00022490"/>
    </source>
</evidence>